<comment type="caution">
    <text evidence="2">The sequence shown here is derived from an EMBL/GenBank/DDBJ whole genome shotgun (WGS) entry which is preliminary data.</text>
</comment>
<dbReference type="Proteomes" id="UP001324427">
    <property type="component" value="Unassembled WGS sequence"/>
</dbReference>
<dbReference type="InterPro" id="IPR032063">
    <property type="entry name" value="MavL-like"/>
</dbReference>
<evidence type="ECO:0000313" key="3">
    <source>
        <dbReference type="Proteomes" id="UP001324427"/>
    </source>
</evidence>
<dbReference type="Pfam" id="PF16062">
    <property type="entry name" value="MavL-like"/>
    <property type="match status" value="2"/>
</dbReference>
<accession>A0AAV9J9G2</accession>
<keyword evidence="3" id="KW-1185">Reference proteome</keyword>
<evidence type="ECO:0000256" key="1">
    <source>
        <dbReference type="SAM" id="MobiDB-lite"/>
    </source>
</evidence>
<organism evidence="2 3">
    <name type="scientific">Oleoguttula mirabilis</name>
    <dbReference type="NCBI Taxonomy" id="1507867"/>
    <lineage>
        <taxon>Eukaryota</taxon>
        <taxon>Fungi</taxon>
        <taxon>Dikarya</taxon>
        <taxon>Ascomycota</taxon>
        <taxon>Pezizomycotina</taxon>
        <taxon>Dothideomycetes</taxon>
        <taxon>Dothideomycetidae</taxon>
        <taxon>Mycosphaerellales</taxon>
        <taxon>Teratosphaeriaceae</taxon>
        <taxon>Oleoguttula</taxon>
    </lineage>
</organism>
<sequence length="521" mass="58440">MTYTRGKSRSPEKKDEPTVKPTPKARKNIVEGDQEDRNSPGDSVTAKELPAPERTPAATGKRGRSLSPDKVDRPKKANTTSHISKTDREDDEEYKVEDSARFAKVKGFPRLQRSKPFPPPLDFLSTSPWVLPTKNNRIVNLDPNTVARDALETVVVMHPRLPSLVTAFLAYKRAHGSILERDLYETMSQHGLVARLVKQRPLHFVQHADYTVLRNGTSGTLRVEWLRVGTSEEHKNVHIFLKDDLSYDEMMLSSLLGTSGPTFFINTGHRTNSAKIDAKTLHQDRGIIVGLVGARFAQPGHMDAACILPPIKTHKSGYFFRKQDAGLTKLFQEFFGGRPDGSEFNVPVYKGRMRISIETLLLEADDRAAQAGTTAYVQLVGLGLGVWRHSPVEEEQKVWYVEELTACLSRLDLRHVSTLEVAWVDVPKKTRLECFKAGSKAGIAVLFNKRDRCAKLDSEELLVVSWAWDSNSLPGNEYWSGFTDDSDDPAAVCCSTIAELHNPYVNPFEHRIKVLQERGRS</sequence>
<evidence type="ECO:0000313" key="2">
    <source>
        <dbReference type="EMBL" id="KAK4541625.1"/>
    </source>
</evidence>
<dbReference type="EMBL" id="JAVFHQ010000050">
    <property type="protein sequence ID" value="KAK4541625.1"/>
    <property type="molecule type" value="Genomic_DNA"/>
</dbReference>
<feature type="region of interest" description="Disordered" evidence="1">
    <location>
        <begin position="1"/>
        <end position="96"/>
    </location>
</feature>
<reference evidence="2 3" key="1">
    <citation type="submission" date="2021-11" db="EMBL/GenBank/DDBJ databases">
        <title>Black yeast isolated from Biological Soil Crust.</title>
        <authorList>
            <person name="Kurbessoian T."/>
        </authorList>
    </citation>
    <scope>NUCLEOTIDE SEQUENCE [LARGE SCALE GENOMIC DNA]</scope>
    <source>
        <strain evidence="2 3">CCFEE 5522</strain>
    </source>
</reference>
<proteinExistence type="predicted"/>
<feature type="compositionally biased region" description="Basic and acidic residues" evidence="1">
    <location>
        <begin position="9"/>
        <end position="18"/>
    </location>
</feature>
<dbReference type="AlphaFoldDB" id="A0AAV9J9G2"/>
<protein>
    <submittedName>
        <fullName evidence="2">Uncharacterized protein</fullName>
    </submittedName>
</protein>
<name>A0AAV9J9G2_9PEZI</name>
<gene>
    <name evidence="2" type="ORF">LTR36_007769</name>
</gene>